<proteinExistence type="predicted"/>
<gene>
    <name evidence="1" type="ORF">SAMEA4364220_01335</name>
</gene>
<dbReference type="Proteomes" id="UP000215383">
    <property type="component" value="Chromosome 1"/>
</dbReference>
<reference evidence="1 2" key="1">
    <citation type="submission" date="2017-06" db="EMBL/GenBank/DDBJ databases">
        <authorList>
            <consortium name="Pathogen Informatics"/>
        </authorList>
    </citation>
    <scope>NUCLEOTIDE SEQUENCE [LARGE SCALE GENOMIC DNA]</scope>
    <source>
        <strain evidence="1 2">NCTC10570</strain>
    </source>
</reference>
<dbReference type="AlphaFoldDB" id="A0A239TSY4"/>
<dbReference type="PANTHER" id="PTHR34374:SF1">
    <property type="entry name" value="LARGE RIBOSOMAL RNA SUBUNIT ACCUMULATION PROTEIN YCED HOMOLOG 1, CHLOROPLASTIC"/>
    <property type="match status" value="1"/>
</dbReference>
<organism evidence="1 2">
    <name type="scientific">Megamonas hypermegale</name>
    <dbReference type="NCBI Taxonomy" id="158847"/>
    <lineage>
        <taxon>Bacteria</taxon>
        <taxon>Bacillati</taxon>
        <taxon>Bacillota</taxon>
        <taxon>Negativicutes</taxon>
        <taxon>Selenomonadales</taxon>
        <taxon>Selenomonadaceae</taxon>
        <taxon>Megamonas</taxon>
    </lineage>
</organism>
<keyword evidence="2" id="KW-1185">Reference proteome</keyword>
<name>A0A239TSY4_9FIRM</name>
<evidence type="ECO:0000313" key="1">
    <source>
        <dbReference type="EMBL" id="SNV00569.1"/>
    </source>
</evidence>
<dbReference type="PANTHER" id="PTHR34374">
    <property type="entry name" value="LARGE RIBOSOMAL RNA SUBUNIT ACCUMULATION PROTEIN YCED HOMOLOG 1, CHLOROPLASTIC"/>
    <property type="match status" value="1"/>
</dbReference>
<dbReference type="EMBL" id="LT906446">
    <property type="protein sequence ID" value="SNV00569.1"/>
    <property type="molecule type" value="Genomic_DNA"/>
</dbReference>
<dbReference type="InterPro" id="IPR003772">
    <property type="entry name" value="YceD"/>
</dbReference>
<dbReference type="Pfam" id="PF02620">
    <property type="entry name" value="YceD"/>
    <property type="match status" value="1"/>
</dbReference>
<accession>A0A239TSY4</accession>
<evidence type="ECO:0000313" key="2">
    <source>
        <dbReference type="Proteomes" id="UP000215383"/>
    </source>
</evidence>
<protein>
    <submittedName>
        <fullName evidence="1">Uncharacterized ACR, COG1399</fullName>
    </submittedName>
</protein>
<sequence>MMKINVSEIAERIGHEMAFSFDAKPEDIGQLIDDCELTGPIMVKGTAVNTGMCFRIEGNITCLVACICDRCLERYQVEGNYPFAEEFTRDENLAKTEDMNCFDGDIIDIGDLVRDIIISAQPTKHLCSEDCKGLCSVCGANLNKTECGCNRETIDPRLAALQELLQKNR</sequence>
<dbReference type="GeneID" id="78507337"/>
<dbReference type="eggNOG" id="COG1399">
    <property type="taxonomic scope" value="Bacteria"/>
</dbReference>
<dbReference type="RefSeq" id="WP_027889868.1">
    <property type="nucleotide sequence ID" value="NZ_LT906446.1"/>
</dbReference>